<dbReference type="Pfam" id="PF09587">
    <property type="entry name" value="PGA_cap"/>
    <property type="match status" value="1"/>
</dbReference>
<sequence>MTIGAIGDVLLHDRVYERQETEPGVFDFGPPLEAIEPLVSSPDFLMANQESVPGGTAFGLSAYPSFNSPKEIVYELKDVGVDMIIAANNHTIDRGIPPLMSALDLYDELELPYAGAYRDAADRENHRIIEVDGITFGILSYTFSTNGIPIPTGFEDSVALIEEDRIRTEVGSLREKADVLIVHMHWGNEYERLPNHFQTSYAQLLADEQVDLIFGHHPHVLQPIEQLKQPDGKDTIVFYSLGNFYSGQDFDFTDVGGVATVEVTKTVNQDQTDIQLTNPFIEPTQVIRGEDGEYIAVPMNEADSPSIAGETYEETVEHVTQWQN</sequence>
<dbReference type="Proteomes" id="UP000031972">
    <property type="component" value="Unassembled WGS sequence"/>
</dbReference>
<keyword evidence="4" id="KW-1185">Reference proteome</keyword>
<dbReference type="PANTHER" id="PTHR33393">
    <property type="entry name" value="POLYGLUTAMINE SYNTHESIS ACCESSORY PROTEIN RV0574C-RELATED"/>
    <property type="match status" value="1"/>
</dbReference>
<dbReference type="AlphaFoldDB" id="A0A0C2VQF3"/>
<dbReference type="SUPFAM" id="SSF56300">
    <property type="entry name" value="Metallo-dependent phosphatases"/>
    <property type="match status" value="1"/>
</dbReference>
<proteinExistence type="inferred from homology"/>
<comment type="similarity">
    <text evidence="1">Belongs to the CapA family.</text>
</comment>
<gene>
    <name evidence="3" type="ORF">KR50_29180</name>
</gene>
<evidence type="ECO:0000256" key="1">
    <source>
        <dbReference type="ARBA" id="ARBA00005662"/>
    </source>
</evidence>
<dbReference type="InterPro" id="IPR029052">
    <property type="entry name" value="Metallo-depent_PP-like"/>
</dbReference>
<organism evidence="3 4">
    <name type="scientific">Jeotgalibacillus campisalis</name>
    <dbReference type="NCBI Taxonomy" id="220754"/>
    <lineage>
        <taxon>Bacteria</taxon>
        <taxon>Bacillati</taxon>
        <taxon>Bacillota</taxon>
        <taxon>Bacilli</taxon>
        <taxon>Bacillales</taxon>
        <taxon>Caryophanaceae</taxon>
        <taxon>Jeotgalibacillus</taxon>
    </lineage>
</organism>
<dbReference type="InterPro" id="IPR052169">
    <property type="entry name" value="CW_Biosynth-Accessory"/>
</dbReference>
<evidence type="ECO:0000313" key="4">
    <source>
        <dbReference type="Proteomes" id="UP000031972"/>
    </source>
</evidence>
<feature type="domain" description="Capsule synthesis protein CapA" evidence="2">
    <location>
        <begin position="2"/>
        <end position="248"/>
    </location>
</feature>
<dbReference type="PANTHER" id="PTHR33393:SF12">
    <property type="entry name" value="CAPSULE BIOSYNTHESIS PROTEIN CAPA"/>
    <property type="match status" value="1"/>
</dbReference>
<name>A0A0C2VQF3_9BACL</name>
<dbReference type="InterPro" id="IPR019079">
    <property type="entry name" value="Capsule_synth_CapA"/>
</dbReference>
<accession>A0A0C2VQF3</accession>
<dbReference type="EMBL" id="JXRR01000017">
    <property type="protein sequence ID" value="KIL46243.1"/>
    <property type="molecule type" value="Genomic_DNA"/>
</dbReference>
<reference evidence="3 4" key="1">
    <citation type="submission" date="2015-01" db="EMBL/GenBank/DDBJ databases">
        <title>Jeotgalibacillus campisalis genome sequencing.</title>
        <authorList>
            <person name="Goh K.M."/>
            <person name="Chan K.-G."/>
            <person name="Yaakop A.S."/>
            <person name="Ee R."/>
            <person name="Gan H.M."/>
            <person name="Chan C.S."/>
        </authorList>
    </citation>
    <scope>NUCLEOTIDE SEQUENCE [LARGE SCALE GENOMIC DNA]</scope>
    <source>
        <strain evidence="3 4">SF-57</strain>
    </source>
</reference>
<dbReference type="CDD" id="cd07381">
    <property type="entry name" value="MPP_CapA"/>
    <property type="match status" value="1"/>
</dbReference>
<comment type="caution">
    <text evidence="3">The sequence shown here is derived from an EMBL/GenBank/DDBJ whole genome shotgun (WGS) entry which is preliminary data.</text>
</comment>
<dbReference type="PATRIC" id="fig|220754.4.peg.2930"/>
<dbReference type="Gene3D" id="3.60.21.10">
    <property type="match status" value="1"/>
</dbReference>
<dbReference type="SMART" id="SM00854">
    <property type="entry name" value="PGA_cap"/>
    <property type="match status" value="1"/>
</dbReference>
<evidence type="ECO:0000313" key="3">
    <source>
        <dbReference type="EMBL" id="KIL46243.1"/>
    </source>
</evidence>
<dbReference type="RefSeq" id="WP_232304286.1">
    <property type="nucleotide sequence ID" value="NZ_JXRR01000017.1"/>
</dbReference>
<protein>
    <submittedName>
        <fullName evidence="3">Capsular polysaccharide biosynthesis protein CapA</fullName>
    </submittedName>
</protein>
<evidence type="ECO:0000259" key="2">
    <source>
        <dbReference type="SMART" id="SM00854"/>
    </source>
</evidence>